<evidence type="ECO:0000256" key="10">
    <source>
        <dbReference type="ARBA" id="ARBA00023125"/>
    </source>
</evidence>
<dbReference type="InterPro" id="IPR000212">
    <property type="entry name" value="DNA_helicase_UvrD/REP"/>
</dbReference>
<protein>
    <recommendedName>
        <fullName evidence="15">RecBCD enzyme subunit RecB</fullName>
        <ecNumber evidence="15">3.1.11.5</ecNumber>
        <ecNumber evidence="15">5.6.2.4</ecNumber>
    </recommendedName>
    <alternativeName>
        <fullName evidence="15">DNA 3'-5' helicase subunit RecB</fullName>
    </alternativeName>
    <alternativeName>
        <fullName evidence="15">Exonuclease V subunit RecB</fullName>
        <shortName evidence="15">ExoV subunit RecB</shortName>
    </alternativeName>
    <alternativeName>
        <fullName evidence="15">Helicase/nuclease RecBCD subunit RecB</fullName>
    </alternativeName>
</protein>
<dbReference type="Proteomes" id="UP001595462">
    <property type="component" value="Unassembled WGS sequence"/>
</dbReference>
<evidence type="ECO:0000256" key="8">
    <source>
        <dbReference type="ARBA" id="ARBA00022840"/>
    </source>
</evidence>
<evidence type="ECO:0000256" key="1">
    <source>
        <dbReference type="ARBA" id="ARBA00022722"/>
    </source>
</evidence>
<feature type="region of interest" description="Nuclease activity, interacts with RecD and RecA" evidence="15">
    <location>
        <begin position="933"/>
        <end position="1244"/>
    </location>
</feature>
<evidence type="ECO:0000256" key="7">
    <source>
        <dbReference type="ARBA" id="ARBA00022839"/>
    </source>
</evidence>
<accession>A0ABV7EPF4</accession>
<dbReference type="Gene3D" id="1.10.486.10">
    <property type="entry name" value="PCRA, domain 4"/>
    <property type="match status" value="1"/>
</dbReference>
<dbReference type="InterPro" id="IPR014016">
    <property type="entry name" value="UvrD-like_ATP-bd"/>
</dbReference>
<evidence type="ECO:0000256" key="6">
    <source>
        <dbReference type="ARBA" id="ARBA00022806"/>
    </source>
</evidence>
<dbReference type="InterPro" id="IPR004586">
    <property type="entry name" value="RecB"/>
</dbReference>
<proteinExistence type="inferred from homology"/>
<sequence length="1244" mass="133641">MNPPDLDPRTLPLSGLQLIEASAGTGKTFNLAGLYLRLVVERGASVREILVMTFTKAATQELRERIRRRLVDAARIARDPSAAIADHPEHDFARDIIAGAIDATDEPRERIARRLTEAAAGVDEATIVTIHGFAQRAAADNAFDSAQAFDRGEIVDDRSVQSEAAADLWRQSIVGATGDASLLDVWPTPDALHKDIAPILSRPNITVDGADENAFAAALKTLWTVWQEDKAALETAIAEALEASAFKKSGMQTLLANYEDAADFVSTIDTRLAQAVETGQPPVLPKALAELVDPWQFIAKSSNAKKACATAFEALTLGEPLADLVTRAHVVRSARAADAVAALAARRKIEWRQFSYDDLVLALRDALVDESRGPRLAAALRAQWPYALVDEFQDTDPLQYDSLKRIYLADDAPNDNTALLLIGDPKQAIYAFRGGDIHAYLAAARAAGNAQYTLGTNYRSSPAVLEAIAALFQTPKDTPFLEAGIGFRAVGAGRAPGDRRLVHRGHTDGDNSDKTQPALSVWQFTGGSGTKGDDETAMVHRTVSAVAGMLAGDAAWQSEDPAWNRAVEPRDIAILVNSNFQAATLQIALAEHGIAAVCQRRDSIFATEEAHDLALLLTALARPDDVRAVKSAETTRLAGARLADLIALTEDDTALQTRVARYQAHHQRWAERGVLAALEAAFVAAGPNILALTDGERRMSNYLQIGELLAEAQAECYGMDGLVHWLDRAIADAKDADGRAESGEEAQLRLESDDALVRIATVHSSKGLEYPIVFLPFAAFLGAPTGMKDPTKPPHVYHDADSDTPERVRIDLSGTSEKAQARAVTEFHAESLRLLYVALTRAADALFITWREPGDGASNQAGRGAQNTALDKLLGRDASVSHTLAALAKKHPNVMSIERIDTDAPRRAIPMVAGDTNRNLTGGREDLPAPRTPWSSWSFSRLAHAPAGASSAASTPVPGAEDEWAAPTPTIELGTDAGNDTGSKEQPLPALDRALAGVGFGSAIHDLLEHAVFHGWPAPDATADEKTRKRTADTLRRWGLTGDDREETNRIDQSIALVARTLHAPLPVIGPLADVAPNRMLAEIGFLLGMGDQRLATIVDAARAAGYLQAPLARSATLSLNGLLQGFIDLVVEVEGAYWILDYKTNRLGDTPGAYGADALAGAISASHYDLQYLLYTVALHRHLRSCLDDYDPDRHLGGVQYLFVRAMDGQSTRGVFVDRPDVALIETLDALFDGQAVDRGATA</sequence>
<dbReference type="RefSeq" id="WP_380689895.1">
    <property type="nucleotide sequence ID" value="NZ_JBHRSS010000004.1"/>
</dbReference>
<comment type="function">
    <text evidence="15">A helicase/nuclease that prepares dsDNA breaks (DSB) for recombinational DNA repair. Binds to DSBs and unwinds DNA via a highly rapid and processive ATP-dependent bidirectional helicase activity. Unwinds dsDNA until it encounters a Chi (crossover hotspot instigator) sequence from the 3' direction. Cuts ssDNA a few nucleotides 3' to the Chi site. The properties and activities of the enzyme are changed at Chi. The Chi-altered holoenzyme produces a long 3'-ssDNA overhang and facilitates RecA-binding to the ssDNA for homologous DNA recombination and repair. Holoenzyme degrades any linearized DNA that is unable to undergo homologous recombination. In the holoenzyme this subunit contributes ATPase, 3'-5' helicase, exonuclease activity and loads RecA onto ssDNA.</text>
</comment>
<dbReference type="EMBL" id="JBHRSS010000004">
    <property type="protein sequence ID" value="MFC3104604.1"/>
    <property type="molecule type" value="Genomic_DNA"/>
</dbReference>
<comment type="miscellaneous">
    <text evidence="15">In the RecBCD complex, RecB has a slow 3'-5' helicase, an exonuclease activity and loads RecA onto ssDNA, RecD has a fast 5'-3' helicase activity, while RecC stimulates the ATPase and processivity of the RecB helicase and contributes to recognition of the Chi site.</text>
</comment>
<feature type="binding site" evidence="15">
    <location>
        <position position="1142"/>
    </location>
    <ligand>
        <name>Mg(2+)</name>
        <dbReference type="ChEBI" id="CHEBI:18420"/>
    </ligand>
</feature>
<dbReference type="PANTHER" id="PTHR11070">
    <property type="entry name" value="UVRD / RECB / PCRA DNA HELICASE FAMILY MEMBER"/>
    <property type="match status" value="1"/>
</dbReference>
<reference evidence="20" key="1">
    <citation type="journal article" date="2019" name="Int. J. Syst. Evol. Microbiol.">
        <title>The Global Catalogue of Microorganisms (GCM) 10K type strain sequencing project: providing services to taxonomists for standard genome sequencing and annotation.</title>
        <authorList>
            <consortium name="The Broad Institute Genomics Platform"/>
            <consortium name="The Broad Institute Genome Sequencing Center for Infectious Disease"/>
            <person name="Wu L."/>
            <person name="Ma J."/>
        </authorList>
    </citation>
    <scope>NUCLEOTIDE SEQUENCE [LARGE SCALE GENOMIC DNA]</scope>
    <source>
        <strain evidence="20">KCTC 52640</strain>
    </source>
</reference>
<dbReference type="InterPro" id="IPR014017">
    <property type="entry name" value="DNA_helicase_UvrD-like_C"/>
</dbReference>
<keyword evidence="4 15" id="KW-0227">DNA damage</keyword>
<evidence type="ECO:0000256" key="5">
    <source>
        <dbReference type="ARBA" id="ARBA00022801"/>
    </source>
</evidence>
<feature type="binding site" evidence="15">
    <location>
        <position position="1129"/>
    </location>
    <ligand>
        <name>Mg(2+)</name>
        <dbReference type="ChEBI" id="CHEBI:18420"/>
    </ligand>
</feature>
<dbReference type="EC" id="5.6.2.4" evidence="15"/>
<dbReference type="SUPFAM" id="SSF52980">
    <property type="entry name" value="Restriction endonuclease-like"/>
    <property type="match status" value="1"/>
</dbReference>
<dbReference type="Pfam" id="PF13361">
    <property type="entry name" value="UvrD_C"/>
    <property type="match status" value="1"/>
</dbReference>
<evidence type="ECO:0000256" key="14">
    <source>
        <dbReference type="ARBA" id="ARBA00048988"/>
    </source>
</evidence>
<keyword evidence="10 15" id="KW-0238">DNA-binding</keyword>
<evidence type="ECO:0000256" key="9">
    <source>
        <dbReference type="ARBA" id="ARBA00022842"/>
    </source>
</evidence>
<keyword evidence="7 15" id="KW-0269">Exonuclease</keyword>
<comment type="caution">
    <text evidence="19">The sequence shown here is derived from an EMBL/GenBank/DDBJ whole genome shotgun (WGS) entry which is preliminary data.</text>
</comment>
<dbReference type="PANTHER" id="PTHR11070:SF23">
    <property type="entry name" value="RECBCD ENZYME SUBUNIT RECB"/>
    <property type="match status" value="1"/>
</dbReference>
<organism evidence="19 20">
    <name type="scientific">Salinisphaera aquimarina</name>
    <dbReference type="NCBI Taxonomy" id="2094031"/>
    <lineage>
        <taxon>Bacteria</taxon>
        <taxon>Pseudomonadati</taxon>
        <taxon>Pseudomonadota</taxon>
        <taxon>Gammaproteobacteria</taxon>
        <taxon>Salinisphaerales</taxon>
        <taxon>Salinisphaeraceae</taxon>
        <taxon>Salinisphaera</taxon>
    </lineage>
</organism>
<keyword evidence="5 15" id="KW-0378">Hydrolase</keyword>
<evidence type="ECO:0000256" key="12">
    <source>
        <dbReference type="ARBA" id="ARBA00023235"/>
    </source>
</evidence>
<dbReference type="Pfam" id="PF00580">
    <property type="entry name" value="UvrD-helicase"/>
    <property type="match status" value="1"/>
</dbReference>
<feature type="domain" description="UvrD-like helicase C-terminal" evidence="18">
    <location>
        <begin position="499"/>
        <end position="767"/>
    </location>
</feature>
<dbReference type="NCBIfam" id="TIGR00609">
    <property type="entry name" value="recB"/>
    <property type="match status" value="1"/>
</dbReference>
<dbReference type="Gene3D" id="3.40.50.300">
    <property type="entry name" value="P-loop containing nucleotide triphosphate hydrolases"/>
    <property type="match status" value="2"/>
</dbReference>
<comment type="domain">
    <text evidence="15">The C-terminal domain has nuclease activity and interacts with RecD. It interacts with RecA, facilitating its loading onto ssDNA.</text>
</comment>
<dbReference type="InterPro" id="IPR011604">
    <property type="entry name" value="PDDEXK-like_dom_sf"/>
</dbReference>
<name>A0ABV7EPF4_9GAMM</name>
<evidence type="ECO:0000256" key="11">
    <source>
        <dbReference type="ARBA" id="ARBA00023204"/>
    </source>
</evidence>
<comment type="catalytic activity">
    <reaction evidence="15">
        <text>Exonucleolytic cleavage (in the presence of ATP) in either 5'- to 3'- or 3'- to 5'-direction to yield 5'-phosphooligonucleotides.</text>
        <dbReference type="EC" id="3.1.11.5"/>
    </reaction>
</comment>
<dbReference type="SUPFAM" id="SSF52540">
    <property type="entry name" value="P-loop containing nucleoside triphosphate hydrolases"/>
    <property type="match status" value="1"/>
</dbReference>
<evidence type="ECO:0000313" key="20">
    <source>
        <dbReference type="Proteomes" id="UP001595462"/>
    </source>
</evidence>
<dbReference type="InterPro" id="IPR038726">
    <property type="entry name" value="PDDEXK_AddAB-type"/>
</dbReference>
<dbReference type="Pfam" id="PF12705">
    <property type="entry name" value="PDDEXK_1"/>
    <property type="match status" value="1"/>
</dbReference>
<evidence type="ECO:0000256" key="13">
    <source>
        <dbReference type="ARBA" id="ARBA00034617"/>
    </source>
</evidence>
<feature type="binding site" evidence="16">
    <location>
        <begin position="21"/>
        <end position="28"/>
    </location>
    <ligand>
        <name>ATP</name>
        <dbReference type="ChEBI" id="CHEBI:30616"/>
    </ligand>
</feature>
<comment type="cofactor">
    <cofactor evidence="15">
        <name>Mg(2+)</name>
        <dbReference type="ChEBI" id="CHEBI:18420"/>
    </cofactor>
    <text evidence="15">Binds 1 Mg(2+) ion per subunit.</text>
</comment>
<comment type="catalytic activity">
    <reaction evidence="13 15">
        <text>Couples ATP hydrolysis with the unwinding of duplex DNA by translocating in the 3'-5' direction.</text>
        <dbReference type="EC" id="5.6.2.4"/>
    </reaction>
</comment>
<dbReference type="CDD" id="cd22352">
    <property type="entry name" value="RecB_C-like"/>
    <property type="match status" value="1"/>
</dbReference>
<dbReference type="InterPro" id="IPR011335">
    <property type="entry name" value="Restrct_endonuc-II-like"/>
</dbReference>
<keyword evidence="12 15" id="KW-0413">Isomerase</keyword>
<dbReference type="PROSITE" id="PS51217">
    <property type="entry name" value="UVRD_HELICASE_CTER"/>
    <property type="match status" value="1"/>
</dbReference>
<dbReference type="EC" id="3.1.11.5" evidence="15"/>
<keyword evidence="2 15" id="KW-0479">Metal-binding</keyword>
<evidence type="ECO:0000256" key="2">
    <source>
        <dbReference type="ARBA" id="ARBA00022723"/>
    </source>
</evidence>
<dbReference type="Gene3D" id="1.10.3170.10">
    <property type="entry name" value="Recbcd, chain B, domain 2"/>
    <property type="match status" value="1"/>
</dbReference>
<keyword evidence="6 15" id="KW-0347">Helicase</keyword>
<comment type="catalytic activity">
    <reaction evidence="14 15">
        <text>ATP + H2O = ADP + phosphate + H(+)</text>
        <dbReference type="Rhea" id="RHEA:13065"/>
        <dbReference type="ChEBI" id="CHEBI:15377"/>
        <dbReference type="ChEBI" id="CHEBI:15378"/>
        <dbReference type="ChEBI" id="CHEBI:30616"/>
        <dbReference type="ChEBI" id="CHEBI:43474"/>
        <dbReference type="ChEBI" id="CHEBI:456216"/>
        <dbReference type="EC" id="5.6.2.4"/>
    </reaction>
</comment>
<keyword evidence="8 15" id="KW-0067">ATP-binding</keyword>
<keyword evidence="20" id="KW-1185">Reference proteome</keyword>
<evidence type="ECO:0000256" key="3">
    <source>
        <dbReference type="ARBA" id="ARBA00022741"/>
    </source>
</evidence>
<dbReference type="InterPro" id="IPR027417">
    <property type="entry name" value="P-loop_NTPase"/>
</dbReference>
<evidence type="ECO:0000256" key="4">
    <source>
        <dbReference type="ARBA" id="ARBA00022763"/>
    </source>
</evidence>
<keyword evidence="1 15" id="KW-0540">Nuclease</keyword>
<keyword evidence="11 15" id="KW-0234">DNA repair</keyword>
<evidence type="ECO:0000259" key="18">
    <source>
        <dbReference type="PROSITE" id="PS51217"/>
    </source>
</evidence>
<evidence type="ECO:0000259" key="17">
    <source>
        <dbReference type="PROSITE" id="PS51198"/>
    </source>
</evidence>
<feature type="active site" description="For nuclease activity" evidence="15">
    <location>
        <position position="1142"/>
    </location>
</feature>
<gene>
    <name evidence="15 19" type="primary">recB</name>
    <name evidence="19" type="ORF">ACFOSU_11980</name>
</gene>
<feature type="domain" description="UvrD-like helicase ATP-binding" evidence="17">
    <location>
        <begin position="1"/>
        <end position="461"/>
    </location>
</feature>
<keyword evidence="9 15" id="KW-0460">Magnesium</keyword>
<dbReference type="Gene3D" id="3.90.320.10">
    <property type="match status" value="1"/>
</dbReference>
<dbReference type="HAMAP" id="MF_01485">
    <property type="entry name" value="RecB"/>
    <property type="match status" value="1"/>
</dbReference>
<evidence type="ECO:0000313" key="19">
    <source>
        <dbReference type="EMBL" id="MFC3104604.1"/>
    </source>
</evidence>
<evidence type="ECO:0000256" key="16">
    <source>
        <dbReference type="PROSITE-ProRule" id="PRU00560"/>
    </source>
</evidence>
<comment type="domain">
    <text evidence="15">The N-terminal DNA-binding domain is a ssDNA-dependent ATPase and has ATP-dependent 3'-5' helicase function. This domain interacts with RecC.</text>
</comment>
<dbReference type="GO" id="GO:0008854">
    <property type="term" value="F:exodeoxyribonuclease V activity"/>
    <property type="evidence" value="ECO:0007669"/>
    <property type="project" value="UniProtKB-EC"/>
</dbReference>
<feature type="region of interest" description="DNA-binding and helicase activity, interacts with RecC" evidence="15">
    <location>
        <begin position="1"/>
        <end position="888"/>
    </location>
</feature>
<keyword evidence="3 15" id="KW-0547">Nucleotide-binding</keyword>
<dbReference type="PROSITE" id="PS51198">
    <property type="entry name" value="UVRD_HELICASE_ATP_BIND"/>
    <property type="match status" value="1"/>
</dbReference>
<evidence type="ECO:0000256" key="15">
    <source>
        <dbReference type="HAMAP-Rule" id="MF_01485"/>
    </source>
</evidence>
<comment type="similarity">
    <text evidence="15">Belongs to the helicase family. UvrD subfamily.</text>
</comment>
<comment type="subunit">
    <text evidence="15">Heterotrimer of RecB, RecC and RecD. All subunits contribute to DNA-binding. Interacts with RecA.</text>
</comment>
<feature type="binding site" evidence="15">
    <location>
        <position position="1005"/>
    </location>
    <ligand>
        <name>Mg(2+)</name>
        <dbReference type="ChEBI" id="CHEBI:18420"/>
    </ligand>
</feature>